<comment type="caution">
    <text evidence="2">The sequence shown here is derived from an EMBL/GenBank/DDBJ whole genome shotgun (WGS) entry which is preliminary data.</text>
</comment>
<keyword evidence="3" id="KW-1185">Reference proteome</keyword>
<evidence type="ECO:0000313" key="2">
    <source>
        <dbReference type="EMBL" id="RKU48296.1"/>
    </source>
</evidence>
<feature type="region of interest" description="Disordered" evidence="1">
    <location>
        <begin position="1"/>
        <end position="50"/>
    </location>
</feature>
<reference evidence="2 3" key="1">
    <citation type="submission" date="2018-08" db="EMBL/GenBank/DDBJ databases">
        <title>Draft genome of the lignicolous fungus Coniochaeta pulveracea.</title>
        <authorList>
            <person name="Borstlap C.J."/>
            <person name="De Witt R.N."/>
            <person name="Botha A."/>
            <person name="Volschenk H."/>
        </authorList>
    </citation>
    <scope>NUCLEOTIDE SEQUENCE [LARGE SCALE GENOMIC DNA]</scope>
    <source>
        <strain evidence="2 3">CAB683</strain>
    </source>
</reference>
<accession>A0A420YKH8</accession>
<protein>
    <submittedName>
        <fullName evidence="2">Uncharacterized protein</fullName>
    </submittedName>
</protein>
<gene>
    <name evidence="2" type="ORF">DL546_007573</name>
</gene>
<proteinExistence type="predicted"/>
<dbReference type="EMBL" id="QVQW01000005">
    <property type="protein sequence ID" value="RKU48296.1"/>
    <property type="molecule type" value="Genomic_DNA"/>
</dbReference>
<dbReference type="AlphaFoldDB" id="A0A420YKH8"/>
<evidence type="ECO:0000313" key="3">
    <source>
        <dbReference type="Proteomes" id="UP000275385"/>
    </source>
</evidence>
<dbReference type="Proteomes" id="UP000275385">
    <property type="component" value="Unassembled WGS sequence"/>
</dbReference>
<evidence type="ECO:0000256" key="1">
    <source>
        <dbReference type="SAM" id="MobiDB-lite"/>
    </source>
</evidence>
<sequence>MSSSSISDRRPSVFLSLAPATSNSYPQGQNSKSRQSSTESTAAPPLTTDLLIEAQSTPVAKRRASSISSDGSKSGVRILKLGPIHDGEHLDGQKGDWHEAVIE</sequence>
<organism evidence="2 3">
    <name type="scientific">Coniochaeta pulveracea</name>
    <dbReference type="NCBI Taxonomy" id="177199"/>
    <lineage>
        <taxon>Eukaryota</taxon>
        <taxon>Fungi</taxon>
        <taxon>Dikarya</taxon>
        <taxon>Ascomycota</taxon>
        <taxon>Pezizomycotina</taxon>
        <taxon>Sordariomycetes</taxon>
        <taxon>Sordariomycetidae</taxon>
        <taxon>Coniochaetales</taxon>
        <taxon>Coniochaetaceae</taxon>
        <taxon>Coniochaeta</taxon>
    </lineage>
</organism>
<feature type="compositionally biased region" description="Polar residues" evidence="1">
    <location>
        <begin position="19"/>
        <end position="41"/>
    </location>
</feature>
<name>A0A420YKH8_9PEZI</name>
<dbReference type="OrthoDB" id="5226533at2759"/>